<organism evidence="2 3">
    <name type="scientific">Rhodocollybia butyracea</name>
    <dbReference type="NCBI Taxonomy" id="206335"/>
    <lineage>
        <taxon>Eukaryota</taxon>
        <taxon>Fungi</taxon>
        <taxon>Dikarya</taxon>
        <taxon>Basidiomycota</taxon>
        <taxon>Agaricomycotina</taxon>
        <taxon>Agaricomycetes</taxon>
        <taxon>Agaricomycetidae</taxon>
        <taxon>Agaricales</taxon>
        <taxon>Marasmiineae</taxon>
        <taxon>Omphalotaceae</taxon>
        <taxon>Rhodocollybia</taxon>
    </lineage>
</organism>
<dbReference type="EMBL" id="JADNRY010000064">
    <property type="protein sequence ID" value="KAF9068131.1"/>
    <property type="molecule type" value="Genomic_DNA"/>
</dbReference>
<feature type="compositionally biased region" description="Basic and acidic residues" evidence="1">
    <location>
        <begin position="234"/>
        <end position="243"/>
    </location>
</feature>
<evidence type="ECO:0000313" key="2">
    <source>
        <dbReference type="EMBL" id="KAF9068131.1"/>
    </source>
</evidence>
<name>A0A9P5U6M0_9AGAR</name>
<gene>
    <name evidence="2" type="ORF">BDP27DRAFT_1327666</name>
</gene>
<dbReference type="AlphaFoldDB" id="A0A9P5U6M0"/>
<keyword evidence="3" id="KW-1185">Reference proteome</keyword>
<proteinExistence type="predicted"/>
<dbReference type="Proteomes" id="UP000772434">
    <property type="component" value="Unassembled WGS sequence"/>
</dbReference>
<sequence>MLYCHVSHTPPHANLLLQITHILIPNAMKTNNPLFTVYEWILGMDYLSLCKHSRLFLMPLMNSIHCRLDDSLFVILPRSLSLLGKMMLYFSAVQTRGNNYENMWALIRNRNFPGLEDVFDDGNIYPYFLVPHPFAHDEVREGLAYPGTFYSHTSPFAVLLNAFRTLHVWSTNRNGSRGYNAPTCPSEELLAVALRALSLPEEEVTKILHAVERIYEIIAMLISQLETEGPTWFDTKKPSDDGPKGSTRRGRGGNNHGGAHHLNPTQLQSCIEKNGLSGLGFTGGKGASNLMHEP</sequence>
<comment type="caution">
    <text evidence="2">The sequence shown here is derived from an EMBL/GenBank/DDBJ whole genome shotgun (WGS) entry which is preliminary data.</text>
</comment>
<protein>
    <submittedName>
        <fullName evidence="2">Uncharacterized protein</fullName>
    </submittedName>
</protein>
<evidence type="ECO:0000256" key="1">
    <source>
        <dbReference type="SAM" id="MobiDB-lite"/>
    </source>
</evidence>
<reference evidence="2" key="1">
    <citation type="submission" date="2020-11" db="EMBL/GenBank/DDBJ databases">
        <authorList>
            <consortium name="DOE Joint Genome Institute"/>
            <person name="Ahrendt S."/>
            <person name="Riley R."/>
            <person name="Andreopoulos W."/>
            <person name="Labutti K."/>
            <person name="Pangilinan J."/>
            <person name="Ruiz-Duenas F.J."/>
            <person name="Barrasa J.M."/>
            <person name="Sanchez-Garcia M."/>
            <person name="Camarero S."/>
            <person name="Miyauchi S."/>
            <person name="Serrano A."/>
            <person name="Linde D."/>
            <person name="Babiker R."/>
            <person name="Drula E."/>
            <person name="Ayuso-Fernandez I."/>
            <person name="Pacheco R."/>
            <person name="Padilla G."/>
            <person name="Ferreira P."/>
            <person name="Barriuso J."/>
            <person name="Kellner H."/>
            <person name="Castanera R."/>
            <person name="Alfaro M."/>
            <person name="Ramirez L."/>
            <person name="Pisabarro A.G."/>
            <person name="Kuo A."/>
            <person name="Tritt A."/>
            <person name="Lipzen A."/>
            <person name="He G."/>
            <person name="Yan M."/>
            <person name="Ng V."/>
            <person name="Cullen D."/>
            <person name="Martin F."/>
            <person name="Rosso M.-N."/>
            <person name="Henrissat B."/>
            <person name="Hibbett D."/>
            <person name="Martinez A.T."/>
            <person name="Grigoriev I.V."/>
        </authorList>
    </citation>
    <scope>NUCLEOTIDE SEQUENCE</scope>
    <source>
        <strain evidence="2">AH 40177</strain>
    </source>
</reference>
<accession>A0A9P5U6M0</accession>
<evidence type="ECO:0000313" key="3">
    <source>
        <dbReference type="Proteomes" id="UP000772434"/>
    </source>
</evidence>
<dbReference type="OrthoDB" id="2956640at2759"/>
<feature type="region of interest" description="Disordered" evidence="1">
    <location>
        <begin position="230"/>
        <end position="263"/>
    </location>
</feature>